<dbReference type="InterPro" id="IPR019775">
    <property type="entry name" value="WD40_repeat_CS"/>
</dbReference>
<dbReference type="PROSITE" id="PS00678">
    <property type="entry name" value="WD_REPEATS_1"/>
    <property type="match status" value="1"/>
</dbReference>
<dbReference type="InterPro" id="IPR015943">
    <property type="entry name" value="WD40/YVTN_repeat-like_dom_sf"/>
</dbReference>
<organism evidence="4 5">
    <name type="scientific">Blepharisma stoltei</name>
    <dbReference type="NCBI Taxonomy" id="1481888"/>
    <lineage>
        <taxon>Eukaryota</taxon>
        <taxon>Sar</taxon>
        <taxon>Alveolata</taxon>
        <taxon>Ciliophora</taxon>
        <taxon>Postciliodesmatophora</taxon>
        <taxon>Heterotrichea</taxon>
        <taxon>Heterotrichida</taxon>
        <taxon>Blepharismidae</taxon>
        <taxon>Blepharisma</taxon>
    </lineage>
</organism>
<evidence type="ECO:0000256" key="2">
    <source>
        <dbReference type="ARBA" id="ARBA00022737"/>
    </source>
</evidence>
<dbReference type="InterPro" id="IPR001680">
    <property type="entry name" value="WD40_rpt"/>
</dbReference>
<sequence>MMFKKLKPISERCCDEYLAQKILNDIRNLKKIDSIQASYLNKLELINFPNIYTLFSKYLDKTLKEDLLNLVLLSRLSKEIDLACSNAITILAKSDFSFKNIDLSNIRIPKADLSQCLFINVNFENSNLKEVNFLQSHITSGGRHVGTFGRKHCDSWDYECLMRGTPLAPVCARSVREKTWAGLTRKGKGLSFSDDDNYFCYRNDNNLIELDLKNQESKIKANFTNFVSSHITKCLNAELKPVTLKTRNQFIEFWDEHENRLLFYIDPFNLKFSPNYKYIVAYDNNIFIRCWDIENNHQIIDPFNKFDHKWTQFAFAPSSKYLAIKSPDTIYIIETKNWTLIRFLRGRFSLKGVIAISSCETKIACSSSGIHLIDVSSSDQSKIFFKNKKIRALTFSLCGKFLAFGSNKGVGYMMNLENQRILQVFAGFKDKLTSVLLSMSSKYISLTNWYGEIWVYEFFPKFVKNGKNFQKAKVSPKGTYLLFFNQKKSILWDLTDFNPKQIKQLSFSAFYLNFAFSPFDTYLVQRIYHHFDIYHIKRDMWLKTLTLGYFCHFTFSNCESYFICLRNDIYEYFTIPYLDKVKIAETKTLDYYHYAFTKCGKYSIWIGSQFCICIWDLEKDCFIKSIQREKGATIFTFTSTLSKFAFLFPSKPKPYIKVLNIDTNDSVCIESREEITCFCFSPNGREIIGGNENGIINIWDVETWTVKEKIRSLFLRSIKSVEDVNGLIIIREKQNIEIYKAAQLD</sequence>
<evidence type="ECO:0000313" key="5">
    <source>
        <dbReference type="Proteomes" id="UP001162131"/>
    </source>
</evidence>
<dbReference type="Gene3D" id="2.160.20.80">
    <property type="entry name" value="E3 ubiquitin-protein ligase SopA"/>
    <property type="match status" value="1"/>
</dbReference>
<dbReference type="PANTHER" id="PTHR19879:SF9">
    <property type="entry name" value="TRANSCRIPTION INITIATION FACTOR TFIID SUBUNIT 5"/>
    <property type="match status" value="1"/>
</dbReference>
<protein>
    <submittedName>
        <fullName evidence="4">Uncharacterized protein</fullName>
    </submittedName>
</protein>
<feature type="repeat" description="WD" evidence="3">
    <location>
        <begin position="675"/>
        <end position="703"/>
    </location>
</feature>
<keyword evidence="1 3" id="KW-0853">WD repeat</keyword>
<evidence type="ECO:0000313" key="4">
    <source>
        <dbReference type="EMBL" id="CAG9313086.1"/>
    </source>
</evidence>
<dbReference type="Proteomes" id="UP001162131">
    <property type="component" value="Unassembled WGS sequence"/>
</dbReference>
<dbReference type="SMART" id="SM00320">
    <property type="entry name" value="WD40"/>
    <property type="match status" value="4"/>
</dbReference>
<keyword evidence="2" id="KW-0677">Repeat</keyword>
<reference evidence="4" key="1">
    <citation type="submission" date="2021-09" db="EMBL/GenBank/DDBJ databases">
        <authorList>
            <consortium name="AG Swart"/>
            <person name="Singh M."/>
            <person name="Singh A."/>
            <person name="Seah K."/>
            <person name="Emmerich C."/>
        </authorList>
    </citation>
    <scope>NUCLEOTIDE SEQUENCE</scope>
    <source>
        <strain evidence="4">ATCC30299</strain>
    </source>
</reference>
<dbReference type="AlphaFoldDB" id="A0AAU9IIM7"/>
<gene>
    <name evidence="4" type="ORF">BSTOLATCC_MIC7871</name>
</gene>
<dbReference type="InterPro" id="IPR001646">
    <property type="entry name" value="5peptide_repeat"/>
</dbReference>
<dbReference type="SUPFAM" id="SSF141571">
    <property type="entry name" value="Pentapeptide repeat-like"/>
    <property type="match status" value="1"/>
</dbReference>
<dbReference type="SUPFAM" id="SSF69304">
    <property type="entry name" value="Tricorn protease N-terminal domain"/>
    <property type="match status" value="1"/>
</dbReference>
<dbReference type="PROSITE" id="PS50082">
    <property type="entry name" value="WD_REPEATS_2"/>
    <property type="match status" value="1"/>
</dbReference>
<dbReference type="Pfam" id="PF00805">
    <property type="entry name" value="Pentapeptide"/>
    <property type="match status" value="1"/>
</dbReference>
<name>A0AAU9IIM7_9CILI</name>
<dbReference type="InterPro" id="IPR011047">
    <property type="entry name" value="Quinoprotein_ADH-like_sf"/>
</dbReference>
<dbReference type="SUPFAM" id="SSF50998">
    <property type="entry name" value="Quinoprotein alcohol dehydrogenase-like"/>
    <property type="match status" value="1"/>
</dbReference>
<comment type="caution">
    <text evidence="4">The sequence shown here is derived from an EMBL/GenBank/DDBJ whole genome shotgun (WGS) entry which is preliminary data.</text>
</comment>
<accession>A0AAU9IIM7</accession>
<dbReference type="PANTHER" id="PTHR19879">
    <property type="entry name" value="TRANSCRIPTION INITIATION FACTOR TFIID"/>
    <property type="match status" value="1"/>
</dbReference>
<evidence type="ECO:0000256" key="3">
    <source>
        <dbReference type="PROSITE-ProRule" id="PRU00221"/>
    </source>
</evidence>
<evidence type="ECO:0000256" key="1">
    <source>
        <dbReference type="ARBA" id="ARBA00022574"/>
    </source>
</evidence>
<proteinExistence type="predicted"/>
<keyword evidence="5" id="KW-1185">Reference proteome</keyword>
<dbReference type="Gene3D" id="2.130.10.10">
    <property type="entry name" value="YVTN repeat-like/Quinoprotein amine dehydrogenase"/>
    <property type="match status" value="2"/>
</dbReference>
<dbReference type="EMBL" id="CAJZBQ010000009">
    <property type="protein sequence ID" value="CAG9313086.1"/>
    <property type="molecule type" value="Genomic_DNA"/>
</dbReference>